<dbReference type="PRINTS" id="PR00368">
    <property type="entry name" value="FADPNR"/>
</dbReference>
<dbReference type="SUPFAM" id="SSF51905">
    <property type="entry name" value="FAD/NAD(P)-binding domain"/>
    <property type="match status" value="2"/>
</dbReference>
<accession>A0A2N3VHQ3</accession>
<dbReference type="InterPro" id="IPR036188">
    <property type="entry name" value="FAD/NAD-bd_sf"/>
</dbReference>
<dbReference type="Pfam" id="PF07992">
    <property type="entry name" value="Pyr_redox_2"/>
    <property type="match status" value="1"/>
</dbReference>
<dbReference type="InterPro" id="IPR023753">
    <property type="entry name" value="FAD/NAD-binding_dom"/>
</dbReference>
<evidence type="ECO:0000259" key="5">
    <source>
        <dbReference type="Pfam" id="PF07992"/>
    </source>
</evidence>
<dbReference type="GO" id="GO:0016651">
    <property type="term" value="F:oxidoreductase activity, acting on NAD(P)H"/>
    <property type="evidence" value="ECO:0007669"/>
    <property type="project" value="TreeGrafter"/>
</dbReference>
<organism evidence="7 8">
    <name type="scientific">Nocardia fluminea</name>
    <dbReference type="NCBI Taxonomy" id="134984"/>
    <lineage>
        <taxon>Bacteria</taxon>
        <taxon>Bacillati</taxon>
        <taxon>Actinomycetota</taxon>
        <taxon>Actinomycetes</taxon>
        <taxon>Mycobacteriales</taxon>
        <taxon>Nocardiaceae</taxon>
        <taxon>Nocardia</taxon>
    </lineage>
</organism>
<dbReference type="InterPro" id="IPR016156">
    <property type="entry name" value="FAD/NAD-linked_Rdtase_dimer_sf"/>
</dbReference>
<comment type="cofactor">
    <cofactor evidence="1">
        <name>FAD</name>
        <dbReference type="ChEBI" id="CHEBI:57692"/>
    </cofactor>
</comment>
<dbReference type="GO" id="GO:0005737">
    <property type="term" value="C:cytoplasm"/>
    <property type="evidence" value="ECO:0007669"/>
    <property type="project" value="TreeGrafter"/>
</dbReference>
<dbReference type="PANTHER" id="PTHR43557:SF2">
    <property type="entry name" value="RIESKE DOMAIN-CONTAINING PROTEIN-RELATED"/>
    <property type="match status" value="1"/>
</dbReference>
<dbReference type="SUPFAM" id="SSF55424">
    <property type="entry name" value="FAD/NAD-linked reductases, dimerisation (C-terminal) domain"/>
    <property type="match status" value="1"/>
</dbReference>
<evidence type="ECO:0000256" key="3">
    <source>
        <dbReference type="ARBA" id="ARBA00022827"/>
    </source>
</evidence>
<dbReference type="OrthoDB" id="4213189at2"/>
<keyword evidence="8" id="KW-1185">Reference proteome</keyword>
<dbReference type="Pfam" id="PF14759">
    <property type="entry name" value="Reductase_C"/>
    <property type="match status" value="1"/>
</dbReference>
<protein>
    <submittedName>
        <fullName evidence="7">NAD/ferredoxin-dependent reductase-like protein</fullName>
    </submittedName>
</protein>
<dbReference type="AlphaFoldDB" id="A0A2N3VHQ3"/>
<dbReference type="EMBL" id="PJMW01000002">
    <property type="protein sequence ID" value="PKV81115.1"/>
    <property type="molecule type" value="Genomic_DNA"/>
</dbReference>
<evidence type="ECO:0000256" key="4">
    <source>
        <dbReference type="ARBA" id="ARBA00023002"/>
    </source>
</evidence>
<feature type="domain" description="FAD/NAD(P)-binding" evidence="5">
    <location>
        <begin position="8"/>
        <end position="305"/>
    </location>
</feature>
<dbReference type="Gene3D" id="3.30.390.30">
    <property type="match status" value="1"/>
</dbReference>
<feature type="domain" description="Reductase C-terminal" evidence="6">
    <location>
        <begin position="324"/>
        <end position="408"/>
    </location>
</feature>
<dbReference type="InterPro" id="IPR050446">
    <property type="entry name" value="FAD-oxidoreductase/Apoptosis"/>
</dbReference>
<evidence type="ECO:0000256" key="1">
    <source>
        <dbReference type="ARBA" id="ARBA00001974"/>
    </source>
</evidence>
<keyword evidence="4" id="KW-0560">Oxidoreductase</keyword>
<dbReference type="PANTHER" id="PTHR43557">
    <property type="entry name" value="APOPTOSIS-INDUCING FACTOR 1"/>
    <property type="match status" value="1"/>
</dbReference>
<evidence type="ECO:0000313" key="7">
    <source>
        <dbReference type="EMBL" id="PKV81115.1"/>
    </source>
</evidence>
<gene>
    <name evidence="7" type="ORF">ATK86_5570</name>
</gene>
<proteinExistence type="predicted"/>
<dbReference type="Gene3D" id="3.50.50.60">
    <property type="entry name" value="FAD/NAD(P)-binding domain"/>
    <property type="match status" value="2"/>
</dbReference>
<dbReference type="Proteomes" id="UP000233766">
    <property type="component" value="Unassembled WGS sequence"/>
</dbReference>
<keyword evidence="2" id="KW-0285">Flavoprotein</keyword>
<comment type="caution">
    <text evidence="7">The sequence shown here is derived from an EMBL/GenBank/DDBJ whole genome shotgun (WGS) entry which is preliminary data.</text>
</comment>
<reference evidence="7 8" key="1">
    <citation type="submission" date="2017-12" db="EMBL/GenBank/DDBJ databases">
        <title>Sequencing the genomes of 1000 Actinobacteria strains.</title>
        <authorList>
            <person name="Klenk H.-P."/>
        </authorList>
    </citation>
    <scope>NUCLEOTIDE SEQUENCE [LARGE SCALE GENOMIC DNA]</scope>
    <source>
        <strain evidence="7 8">DSM 44489</strain>
    </source>
</reference>
<dbReference type="PRINTS" id="PR00411">
    <property type="entry name" value="PNDRDTASEI"/>
</dbReference>
<name>A0A2N3VHQ3_9NOCA</name>
<evidence type="ECO:0000313" key="8">
    <source>
        <dbReference type="Proteomes" id="UP000233766"/>
    </source>
</evidence>
<sequence length="418" mass="44774">MSAAEQTFVIVGAGLAGAKAAEALRTDGFEGRVVLLGDELDRPYDRPPLSKSYLQGTTERDKIYLHPPNWYTDHDVDLRVGTRVTALDRPAHEVRIEGGERIGYDKLLLATGSSPRRLDVPGADLDGVHYLRRVGDCESLQAAFAAGPRVVIVGAGWIGLETAAAARAAGCQVTVVGRSKLPLLSVLGAEVAAIYAALHRAHDVELRLDTGVVEILGDGRNATGVLLTDGHVLDTDVIVVGIGITPNTELAHAAGLRVEDGVVVNQYLATSDPDVFAAGDLANTFYPHLGAHLRLEHWSAALNQGPVAAANMMGKPIPYDRVPYFFSDQYDSGMEYCGYVAHGGYDCVVFRGDVTTGEFIAFWLQDQRVLAGMNVNTWGVTDAIEALVRSRRRVDPVKLADPEVLLRYLPGAAAVGAQ</sequence>
<dbReference type="RefSeq" id="WP_101466922.1">
    <property type="nucleotide sequence ID" value="NZ_PJMW01000002.1"/>
</dbReference>
<dbReference type="InterPro" id="IPR028202">
    <property type="entry name" value="Reductase_C"/>
</dbReference>
<evidence type="ECO:0000259" key="6">
    <source>
        <dbReference type="Pfam" id="PF14759"/>
    </source>
</evidence>
<evidence type="ECO:0000256" key="2">
    <source>
        <dbReference type="ARBA" id="ARBA00022630"/>
    </source>
</evidence>
<keyword evidence="3" id="KW-0274">FAD</keyword>